<gene>
    <name evidence="1" type="ORF">CCAX7_38430</name>
</gene>
<accession>A0A402D6T3</accession>
<sequence>MKVRVKTEIAGRSIDETLAGTDADDILTQVKSRVAKELGWKGLFLNAMTPLGFAQEAVKRYNAANNSSYAPPQSANEFVQLGSQLGFVEILPE</sequence>
<organism evidence="1 2">
    <name type="scientific">Capsulimonas corticalis</name>
    <dbReference type="NCBI Taxonomy" id="2219043"/>
    <lineage>
        <taxon>Bacteria</taxon>
        <taxon>Bacillati</taxon>
        <taxon>Armatimonadota</taxon>
        <taxon>Armatimonadia</taxon>
        <taxon>Capsulimonadales</taxon>
        <taxon>Capsulimonadaceae</taxon>
        <taxon>Capsulimonas</taxon>
    </lineage>
</organism>
<evidence type="ECO:0000313" key="2">
    <source>
        <dbReference type="Proteomes" id="UP000287394"/>
    </source>
</evidence>
<dbReference type="RefSeq" id="WP_119325164.1">
    <property type="nucleotide sequence ID" value="NZ_AP025739.1"/>
</dbReference>
<dbReference type="AlphaFoldDB" id="A0A402D6T3"/>
<proteinExistence type="predicted"/>
<keyword evidence="2" id="KW-1185">Reference proteome</keyword>
<dbReference type="KEGG" id="ccot:CCAX7_38430"/>
<dbReference type="EMBL" id="AP025739">
    <property type="protein sequence ID" value="BDI31792.1"/>
    <property type="molecule type" value="Genomic_DNA"/>
</dbReference>
<name>A0A402D6T3_9BACT</name>
<dbReference type="Proteomes" id="UP000287394">
    <property type="component" value="Chromosome"/>
</dbReference>
<reference evidence="1 2" key="1">
    <citation type="journal article" date="2019" name="Int. J. Syst. Evol. Microbiol.">
        <title>Capsulimonas corticalis gen. nov., sp. nov., an aerobic capsulated bacterium, of a novel bacterial order, Capsulimonadales ord. nov., of the class Armatimonadia of the phylum Armatimonadetes.</title>
        <authorList>
            <person name="Li J."/>
            <person name="Kudo C."/>
            <person name="Tonouchi A."/>
        </authorList>
    </citation>
    <scope>NUCLEOTIDE SEQUENCE [LARGE SCALE GENOMIC DNA]</scope>
    <source>
        <strain evidence="1 2">AX-7</strain>
    </source>
</reference>
<evidence type="ECO:0000313" key="1">
    <source>
        <dbReference type="EMBL" id="BDI31792.1"/>
    </source>
</evidence>
<protein>
    <submittedName>
        <fullName evidence="1">Uncharacterized protein</fullName>
    </submittedName>
</protein>